<evidence type="ECO:0000256" key="5">
    <source>
        <dbReference type="ARBA" id="ARBA00023136"/>
    </source>
</evidence>
<feature type="transmembrane region" description="Helical" evidence="6">
    <location>
        <begin position="411"/>
        <end position="430"/>
    </location>
</feature>
<evidence type="ECO:0000256" key="1">
    <source>
        <dbReference type="ARBA" id="ARBA00004651"/>
    </source>
</evidence>
<organism evidence="7 8">
    <name type="scientific">Vibrio quintilis</name>
    <dbReference type="NCBI Taxonomy" id="1117707"/>
    <lineage>
        <taxon>Bacteria</taxon>
        <taxon>Pseudomonadati</taxon>
        <taxon>Pseudomonadota</taxon>
        <taxon>Gammaproteobacteria</taxon>
        <taxon>Vibrionales</taxon>
        <taxon>Vibrionaceae</taxon>
        <taxon>Vibrio</taxon>
    </lineage>
</organism>
<evidence type="ECO:0000313" key="8">
    <source>
        <dbReference type="Proteomes" id="UP000184600"/>
    </source>
</evidence>
<evidence type="ECO:0000256" key="6">
    <source>
        <dbReference type="SAM" id="Phobius"/>
    </source>
</evidence>
<feature type="transmembrane region" description="Helical" evidence="6">
    <location>
        <begin position="9"/>
        <end position="30"/>
    </location>
</feature>
<proteinExistence type="predicted"/>
<dbReference type="OrthoDB" id="9815248at2"/>
<dbReference type="RefSeq" id="WP_073579972.1">
    <property type="nucleotide sequence ID" value="NZ_AP024897.1"/>
</dbReference>
<dbReference type="PANTHER" id="PTHR30250:SF11">
    <property type="entry name" value="O-ANTIGEN TRANSPORTER-RELATED"/>
    <property type="match status" value="1"/>
</dbReference>
<reference evidence="8" key="1">
    <citation type="submission" date="2016-12" db="EMBL/GenBank/DDBJ databases">
        <authorList>
            <person name="Rodrigo-Torres L."/>
            <person name="Arahal R.D."/>
            <person name="Lucena T."/>
        </authorList>
    </citation>
    <scope>NUCLEOTIDE SEQUENCE [LARGE SCALE GENOMIC DNA]</scope>
</reference>
<dbReference type="Proteomes" id="UP000184600">
    <property type="component" value="Unassembled WGS sequence"/>
</dbReference>
<feature type="transmembrane region" description="Helical" evidence="6">
    <location>
        <begin position="42"/>
        <end position="60"/>
    </location>
</feature>
<dbReference type="Pfam" id="PF13440">
    <property type="entry name" value="Polysacc_synt_3"/>
    <property type="match status" value="1"/>
</dbReference>
<keyword evidence="4 6" id="KW-1133">Transmembrane helix</keyword>
<evidence type="ECO:0000256" key="4">
    <source>
        <dbReference type="ARBA" id="ARBA00022989"/>
    </source>
</evidence>
<keyword evidence="5 6" id="KW-0472">Membrane</keyword>
<protein>
    <submittedName>
        <fullName evidence="7">Polysaccharide biosynthesis protein</fullName>
    </submittedName>
</protein>
<comment type="subcellular location">
    <subcellularLocation>
        <location evidence="1">Cell membrane</location>
        <topology evidence="1">Multi-pass membrane protein</topology>
    </subcellularLocation>
</comment>
<evidence type="ECO:0000256" key="2">
    <source>
        <dbReference type="ARBA" id="ARBA00022475"/>
    </source>
</evidence>
<dbReference type="STRING" id="1117707.VQ7734_00787"/>
<feature type="transmembrane region" description="Helical" evidence="6">
    <location>
        <begin position="122"/>
        <end position="141"/>
    </location>
</feature>
<feature type="transmembrane region" description="Helical" evidence="6">
    <location>
        <begin position="379"/>
        <end position="399"/>
    </location>
</feature>
<dbReference type="GO" id="GO:0005886">
    <property type="term" value="C:plasma membrane"/>
    <property type="evidence" value="ECO:0007669"/>
    <property type="project" value="UniProtKB-SubCell"/>
</dbReference>
<evidence type="ECO:0000313" key="7">
    <source>
        <dbReference type="EMBL" id="SHO55068.1"/>
    </source>
</evidence>
<feature type="transmembrane region" description="Helical" evidence="6">
    <location>
        <begin position="244"/>
        <end position="269"/>
    </location>
</feature>
<dbReference type="InterPro" id="IPR050833">
    <property type="entry name" value="Poly_Biosynth_Transport"/>
</dbReference>
<feature type="transmembrane region" description="Helical" evidence="6">
    <location>
        <begin position="436"/>
        <end position="456"/>
    </location>
</feature>
<gene>
    <name evidence="7" type="ORF">VQ7734_00787</name>
</gene>
<keyword evidence="2" id="KW-1003">Cell membrane</keyword>
<keyword evidence="8" id="KW-1185">Reference proteome</keyword>
<dbReference type="EMBL" id="FRFG01000011">
    <property type="protein sequence ID" value="SHO55068.1"/>
    <property type="molecule type" value="Genomic_DNA"/>
</dbReference>
<sequence>MTRKTVHSILIYGTGLLMMKGMSLIMLPFMTHYLDAGQLGKLELIASIGAFLGILSTAAMHENLYRFVGHLSDGLKRFHQAAGLMTFSMLIGISTGVLLLTILVSIPELWWQSIPLTKTECALLILALAFEGPVSLHLAWLRMNDRATTFFSISVLTTVLQIIMITAVLFWHPSVTGILLAGTLTRYVQLAALHQVNRFPIRPPTQARQLLAYSTPLMLSALIAFGLSGAERWIIAYASDLTTLGYYAIAAKFALAMCILVQPFGMWWMPKRFQVLSEQGEQSAVRQTQAGIVYILALAVFICFAGQTFIRLALPENYGPAQQLLIMTLVIAVFKEITELLNLGMLFQKRTAALFRLNLIITAGTLLITLLLMHHGIGWILWTLAAAQGIRCLCVLLIGQRHQPLPYHHMSLVLLLCTTGMFLSAAWFVQATHLRLMMAIAGPLCLAGLALILNYIRIAPHSLRLPQIMSSVVQSRERG</sequence>
<evidence type="ECO:0000256" key="3">
    <source>
        <dbReference type="ARBA" id="ARBA00022692"/>
    </source>
</evidence>
<feature type="transmembrane region" description="Helical" evidence="6">
    <location>
        <begin position="148"/>
        <end position="171"/>
    </location>
</feature>
<feature type="transmembrane region" description="Helical" evidence="6">
    <location>
        <begin position="177"/>
        <end position="196"/>
    </location>
</feature>
<dbReference type="PANTHER" id="PTHR30250">
    <property type="entry name" value="PST FAMILY PREDICTED COLANIC ACID TRANSPORTER"/>
    <property type="match status" value="1"/>
</dbReference>
<feature type="transmembrane region" description="Helical" evidence="6">
    <location>
        <begin position="81"/>
        <end position="102"/>
    </location>
</feature>
<feature type="transmembrane region" description="Helical" evidence="6">
    <location>
        <begin position="290"/>
        <end position="310"/>
    </location>
</feature>
<feature type="transmembrane region" description="Helical" evidence="6">
    <location>
        <begin position="353"/>
        <end position="373"/>
    </location>
</feature>
<dbReference type="AlphaFoldDB" id="A0A1M7YR27"/>
<name>A0A1M7YR27_9VIBR</name>
<feature type="transmembrane region" description="Helical" evidence="6">
    <location>
        <begin position="322"/>
        <end position="341"/>
    </location>
</feature>
<keyword evidence="3 6" id="KW-0812">Transmembrane</keyword>
<accession>A0A1M7YR27</accession>